<feature type="region of interest" description="Disordered" evidence="1">
    <location>
        <begin position="1"/>
        <end position="265"/>
    </location>
</feature>
<evidence type="ECO:0000313" key="3">
    <source>
        <dbReference type="Proteomes" id="UP000248856"/>
    </source>
</evidence>
<accession>A0A328ZFV7</accession>
<dbReference type="Proteomes" id="UP000248856">
    <property type="component" value="Unassembled WGS sequence"/>
</dbReference>
<proteinExistence type="predicted"/>
<organism evidence="2 3">
    <name type="scientific">Paracidovorax anthurii</name>
    <dbReference type="NCBI Taxonomy" id="78229"/>
    <lineage>
        <taxon>Bacteria</taxon>
        <taxon>Pseudomonadati</taxon>
        <taxon>Pseudomonadota</taxon>
        <taxon>Betaproteobacteria</taxon>
        <taxon>Burkholderiales</taxon>
        <taxon>Comamonadaceae</taxon>
        <taxon>Paracidovorax</taxon>
    </lineage>
</organism>
<dbReference type="EMBL" id="QLTA01000010">
    <property type="protein sequence ID" value="RAR84719.1"/>
    <property type="molecule type" value="Genomic_DNA"/>
</dbReference>
<comment type="caution">
    <text evidence="2">The sequence shown here is derived from an EMBL/GenBank/DDBJ whole genome shotgun (WGS) entry which is preliminary data.</text>
</comment>
<feature type="compositionally biased region" description="Polar residues" evidence="1">
    <location>
        <begin position="154"/>
        <end position="174"/>
    </location>
</feature>
<protein>
    <submittedName>
        <fullName evidence="2">Uncharacterized protein</fullName>
    </submittedName>
</protein>
<feature type="compositionally biased region" description="Basic and acidic residues" evidence="1">
    <location>
        <begin position="107"/>
        <end position="117"/>
    </location>
</feature>
<dbReference type="AlphaFoldDB" id="A0A328ZFV7"/>
<name>A0A328ZFV7_9BURK</name>
<evidence type="ECO:0000313" key="2">
    <source>
        <dbReference type="EMBL" id="RAR84719.1"/>
    </source>
</evidence>
<sequence>MSDPLKPSRGAAPPYPFALRAQGGPGAPAERRSSAMHAVPDGMPPVRRETPGKGLAPRGAIGGAEPLGGGESLEPGGDPRVAPRSPFILNGIESRRTRFPRPAPSEDQARAPKDDPAVRGGVPSRAPEDRTFTWKGFASRRTRPAEPLGAPASTGASRDAQSGFSDSPQVSSFTWRGYASRRTRRTDTPAQGPAVGEAASAGNGAPPAAVPAATAAGKGSAQPAGAQVPGGWRNGTPTTLAQAGADSRASAGPGPRTVSPPVRDHSLQAYMTARAVDDRRLDEAETASLLQARASLDATRRALFRGRGNVSTDIEASQGDSTVRTAAGRWVGRSYLSKKYSVKVAIAKFWPFKKTVKPEQGLTAAAGAIAAGAGNCGEHAFVGALVHAPRLEAGQKLHVVGHAEVDHMWTEIRNPGDAPRDIVIDAWGEGPVVFVEDAEFAADREKVRTSRVFDHDQGVQAGDTVTGWLENDGAGIGAFLAKAEEKIGPNYRYPRDKVFLPTQVISAAFDKRARERLEAPVDEKVFAGLAHEPDFVALARRRRLLNEVVAAGAARATGSSVAQGSKDALDIVKEAHHLRGK</sequence>
<keyword evidence="3" id="KW-1185">Reference proteome</keyword>
<reference evidence="2 3" key="1">
    <citation type="submission" date="2018-06" db="EMBL/GenBank/DDBJ databases">
        <title>Genomic Encyclopedia of Archaeal and Bacterial Type Strains, Phase II (KMG-II): from individual species to whole genera.</title>
        <authorList>
            <person name="Goeker M."/>
        </authorList>
    </citation>
    <scope>NUCLEOTIDE SEQUENCE [LARGE SCALE GENOMIC DNA]</scope>
    <source>
        <strain evidence="2 3">CFPB 3232</strain>
    </source>
</reference>
<feature type="compositionally biased region" description="Low complexity" evidence="1">
    <location>
        <begin position="198"/>
        <end position="224"/>
    </location>
</feature>
<gene>
    <name evidence="2" type="ORF">AX018_101071</name>
</gene>
<feature type="compositionally biased region" description="Gly residues" evidence="1">
    <location>
        <begin position="60"/>
        <end position="71"/>
    </location>
</feature>
<evidence type="ECO:0000256" key="1">
    <source>
        <dbReference type="SAM" id="MobiDB-lite"/>
    </source>
</evidence>